<dbReference type="RefSeq" id="WP_094962944.1">
    <property type="nucleotide sequence ID" value="NZ_NOWC01000037.1"/>
</dbReference>
<organism evidence="1 2">
    <name type="scientific">Providencia rettgeri</name>
    <dbReference type="NCBI Taxonomy" id="587"/>
    <lineage>
        <taxon>Bacteria</taxon>
        <taxon>Pseudomonadati</taxon>
        <taxon>Pseudomonadota</taxon>
        <taxon>Gammaproteobacteria</taxon>
        <taxon>Enterobacterales</taxon>
        <taxon>Morganellaceae</taxon>
        <taxon>Providencia</taxon>
    </lineage>
</organism>
<sequence>MKLNPNKNISSEAVTLTKAINMLLSESYEHKLKFLADKKISCEDWLKSELLFLMTEMKLSIWDRPRISKKPCRFADIGFTAADESLCDNYNFIEIKIWQYGTQNKHAKSTALDIKKLRDCDYKREHFLLIFTMLESAKSHEDIAAKWQEYRKKIENILEDEKYTGEIIIDNPLCFGGPFGVMLFSIKP</sequence>
<proteinExistence type="predicted"/>
<evidence type="ECO:0000313" key="2">
    <source>
        <dbReference type="Proteomes" id="UP000216001"/>
    </source>
</evidence>
<name>A0A264VM46_PRORE</name>
<dbReference type="EMBL" id="NOWC01000037">
    <property type="protein sequence ID" value="OZS72426.1"/>
    <property type="molecule type" value="Genomic_DNA"/>
</dbReference>
<protein>
    <submittedName>
        <fullName evidence="1">Uncharacterized protein</fullName>
    </submittedName>
</protein>
<accession>A0A264VM46</accession>
<comment type="caution">
    <text evidence="1">The sequence shown here is derived from an EMBL/GenBank/DDBJ whole genome shotgun (WGS) entry which is preliminary data.</text>
</comment>
<reference evidence="1 2" key="1">
    <citation type="submission" date="2017-07" db="EMBL/GenBank/DDBJ databases">
        <title>blaIMP-27 on transferable plasmids in Proteus mirabilis and Providencia rettgeri.</title>
        <authorList>
            <person name="Potter R."/>
        </authorList>
    </citation>
    <scope>NUCLEOTIDE SEQUENCE [LARGE SCALE GENOMIC DNA]</scope>
    <source>
        <strain evidence="1 2">PR1</strain>
    </source>
</reference>
<evidence type="ECO:0000313" key="1">
    <source>
        <dbReference type="EMBL" id="OZS72426.1"/>
    </source>
</evidence>
<dbReference type="Proteomes" id="UP000216001">
    <property type="component" value="Unassembled WGS sequence"/>
</dbReference>
<gene>
    <name evidence="1" type="ORF">CHI95_21830</name>
</gene>
<dbReference type="AlphaFoldDB" id="A0A264VM46"/>